<feature type="domain" description="SET" evidence="6">
    <location>
        <begin position="16"/>
        <end position="127"/>
    </location>
</feature>
<dbReference type="PROSITE" id="PS50280">
    <property type="entry name" value="SET"/>
    <property type="match status" value="1"/>
</dbReference>
<evidence type="ECO:0000313" key="7">
    <source>
        <dbReference type="EMBL" id="SUZ64498.1"/>
    </source>
</evidence>
<proteinExistence type="predicted"/>
<dbReference type="Gene3D" id="2.170.270.10">
    <property type="entry name" value="SET domain"/>
    <property type="match status" value="1"/>
</dbReference>
<dbReference type="GO" id="GO:0032259">
    <property type="term" value="P:methylation"/>
    <property type="evidence" value="ECO:0007669"/>
    <property type="project" value="UniProtKB-KW"/>
</dbReference>
<dbReference type="SUPFAM" id="SSF82199">
    <property type="entry name" value="SET domain"/>
    <property type="match status" value="1"/>
</dbReference>
<evidence type="ECO:0000259" key="6">
    <source>
        <dbReference type="PROSITE" id="PS50280"/>
    </source>
</evidence>
<dbReference type="GO" id="GO:0008168">
    <property type="term" value="F:methyltransferase activity"/>
    <property type="evidence" value="ECO:0007669"/>
    <property type="project" value="UniProtKB-KW"/>
</dbReference>
<evidence type="ECO:0000256" key="1">
    <source>
        <dbReference type="ARBA" id="ARBA00004286"/>
    </source>
</evidence>
<evidence type="ECO:0000256" key="2">
    <source>
        <dbReference type="ARBA" id="ARBA00022454"/>
    </source>
</evidence>
<dbReference type="InterPro" id="IPR046341">
    <property type="entry name" value="SET_dom_sf"/>
</dbReference>
<dbReference type="EMBL" id="UINC01000936">
    <property type="protein sequence ID" value="SUZ64498.1"/>
    <property type="molecule type" value="Genomic_DNA"/>
</dbReference>
<dbReference type="PANTHER" id="PTHR22884">
    <property type="entry name" value="SET DOMAIN PROTEINS"/>
    <property type="match status" value="1"/>
</dbReference>
<comment type="subcellular location">
    <subcellularLocation>
        <location evidence="1">Chromosome</location>
    </subcellularLocation>
</comment>
<reference evidence="7" key="1">
    <citation type="submission" date="2018-05" db="EMBL/GenBank/DDBJ databases">
        <authorList>
            <person name="Lanie J.A."/>
            <person name="Ng W.-L."/>
            <person name="Kazmierczak K.M."/>
            <person name="Andrzejewski T.M."/>
            <person name="Davidsen T.M."/>
            <person name="Wayne K.J."/>
            <person name="Tettelin H."/>
            <person name="Glass J.I."/>
            <person name="Rusch D."/>
            <person name="Podicherti R."/>
            <person name="Tsui H.-C.T."/>
            <person name="Winkler M.E."/>
        </authorList>
    </citation>
    <scope>NUCLEOTIDE SEQUENCE</scope>
</reference>
<feature type="non-terminal residue" evidence="7">
    <location>
        <position position="1"/>
    </location>
</feature>
<dbReference type="SMART" id="SM00317">
    <property type="entry name" value="SET"/>
    <property type="match status" value="1"/>
</dbReference>
<dbReference type="AlphaFoldDB" id="A0A381PDW6"/>
<keyword evidence="4" id="KW-0808">Transferase</keyword>
<keyword evidence="2" id="KW-0158">Chromosome</keyword>
<evidence type="ECO:0000256" key="4">
    <source>
        <dbReference type="ARBA" id="ARBA00022679"/>
    </source>
</evidence>
<keyword evidence="3" id="KW-0489">Methyltransferase</keyword>
<evidence type="ECO:0000256" key="5">
    <source>
        <dbReference type="ARBA" id="ARBA00022691"/>
    </source>
</evidence>
<dbReference type="GO" id="GO:0005694">
    <property type="term" value="C:chromosome"/>
    <property type="evidence" value="ECO:0007669"/>
    <property type="project" value="UniProtKB-SubCell"/>
</dbReference>
<accession>A0A381PDW6</accession>
<protein>
    <recommendedName>
        <fullName evidence="6">SET domain-containing protein</fullName>
    </recommendedName>
</protein>
<keyword evidence="5" id="KW-0949">S-adenosyl-L-methionine</keyword>
<dbReference type="InterPro" id="IPR001214">
    <property type="entry name" value="SET_dom"/>
</dbReference>
<name>A0A381PDW6_9ZZZZ</name>
<dbReference type="Pfam" id="PF00856">
    <property type="entry name" value="SET"/>
    <property type="match status" value="1"/>
</dbReference>
<dbReference type="InterPro" id="IPR050777">
    <property type="entry name" value="SET2_Histone-Lys_MeTrsfase"/>
</dbReference>
<evidence type="ECO:0000256" key="3">
    <source>
        <dbReference type="ARBA" id="ARBA00022603"/>
    </source>
</evidence>
<gene>
    <name evidence="7" type="ORF">METZ01_LOCUS17352</name>
</gene>
<sequence length="146" mass="17168">VSRRQTLEDYQERAKTLIERRRSKIHGWGVFAKTQIKRSTKIINYAGEKITQKKSLPRQDKYLEKGHIWCFELNSRWVRDAGVGGNIARFINHKCKPNCWVDIEGDVIWIRAAKNIRKGEELGYDYETDGDKTIQCRCRPGCKRKL</sequence>
<organism evidence="7">
    <name type="scientific">marine metagenome</name>
    <dbReference type="NCBI Taxonomy" id="408172"/>
    <lineage>
        <taxon>unclassified sequences</taxon>
        <taxon>metagenomes</taxon>
        <taxon>ecological metagenomes</taxon>
    </lineage>
</organism>